<organism evidence="1">
    <name type="scientific">Sanxia water strider virus 12</name>
    <dbReference type="NCBI Taxonomy" id="1923396"/>
    <lineage>
        <taxon>Viruses</taxon>
        <taxon>Riboviria</taxon>
    </lineage>
</organism>
<reference evidence="1" key="1">
    <citation type="journal article" date="2016" name="Nature">
        <title>Redefining the invertebrate RNA virosphere.</title>
        <authorList>
            <person name="Shi M."/>
            <person name="Lin X.D."/>
            <person name="Tian J.H."/>
            <person name="Chen L.J."/>
            <person name="Chen X."/>
            <person name="Li C.X."/>
            <person name="Qin X.C."/>
            <person name="Li J."/>
            <person name="Cao J.P."/>
            <person name="Eden J.S."/>
            <person name="Buchmann J."/>
            <person name="Wang W."/>
            <person name="Xu J."/>
            <person name="Holmes E.C."/>
            <person name="Zhang Y.Z."/>
        </authorList>
    </citation>
    <scope>NUCLEOTIDE SEQUENCE</scope>
    <source>
        <strain evidence="1">SXSSP2564</strain>
    </source>
</reference>
<evidence type="ECO:0008006" key="2">
    <source>
        <dbReference type="Google" id="ProtNLM"/>
    </source>
</evidence>
<dbReference type="EMBL" id="KX882892">
    <property type="protein sequence ID" value="APG75880.1"/>
    <property type="molecule type" value="Genomic_RNA"/>
</dbReference>
<protein>
    <recommendedName>
        <fullName evidence="2">Serine protease</fullName>
    </recommendedName>
</protein>
<sequence length="296" mass="33577">MVRITGCEAFKSTTCGILTPTSTLGVYVYSGTTKAGYSGAPYLVGDNSVAAMHLFGGDSGNLCVSARYIQMVIQQLIIPAKLKDKLKIYGPIIATTNSKFFGDTSVAESMRPRNIFVDAVLRGNAPVRELIPEAKGKNKKRRKRKMVQDDWYEEDMSEVKEIKARRSRIDPQNYEFQLGDHYYTVDNASFTRLKHVARKRDVTVYLGDVIVNAKKREAIVVCDDEDNFSDDESFLDESSQPDLSMWEEQSHYTEIQEVLREIRTLRTDFTSYRNSNHLNSTPLLPLIPNDLIQPQN</sequence>
<evidence type="ECO:0000313" key="1">
    <source>
        <dbReference type="EMBL" id="APG75880.1"/>
    </source>
</evidence>
<proteinExistence type="predicted"/>
<accession>A0A1L3KEQ5</accession>
<name>A0A1L3KEQ5_9VIRU</name>